<evidence type="ECO:0000256" key="3">
    <source>
        <dbReference type="ARBA" id="ARBA00023239"/>
    </source>
</evidence>
<dbReference type="NCBIfam" id="TIGR00126">
    <property type="entry name" value="deoC"/>
    <property type="match status" value="1"/>
</dbReference>
<proteinExistence type="inferred from homology"/>
<dbReference type="Gene3D" id="3.20.20.70">
    <property type="entry name" value="Aldolase class I"/>
    <property type="match status" value="1"/>
</dbReference>
<dbReference type="InterPro" id="IPR013785">
    <property type="entry name" value="Aldolase_TIM"/>
</dbReference>
<dbReference type="Pfam" id="PF01791">
    <property type="entry name" value="DeoC"/>
    <property type="match status" value="1"/>
</dbReference>
<comment type="caution">
    <text evidence="8">The sequence shown here is derived from an EMBL/GenBank/DDBJ whole genome shotgun (WGS) entry which is preliminary data.</text>
</comment>
<evidence type="ECO:0000256" key="7">
    <source>
        <dbReference type="HAMAP-Rule" id="MF_00114"/>
    </source>
</evidence>
<comment type="catalytic activity">
    <reaction evidence="5 7">
        <text>2-deoxy-D-ribose 5-phosphate = D-glyceraldehyde 3-phosphate + acetaldehyde</text>
        <dbReference type="Rhea" id="RHEA:12821"/>
        <dbReference type="ChEBI" id="CHEBI:15343"/>
        <dbReference type="ChEBI" id="CHEBI:59776"/>
        <dbReference type="ChEBI" id="CHEBI:62877"/>
        <dbReference type="EC" id="4.1.2.4"/>
    </reaction>
</comment>
<evidence type="ECO:0000313" key="8">
    <source>
        <dbReference type="EMBL" id="KRK37752.1"/>
    </source>
</evidence>
<dbReference type="GO" id="GO:0009264">
    <property type="term" value="P:deoxyribonucleotide catabolic process"/>
    <property type="evidence" value="ECO:0007669"/>
    <property type="project" value="UniProtKB-UniRule"/>
</dbReference>
<keyword evidence="2 7" id="KW-0963">Cytoplasm</keyword>
<evidence type="ECO:0000256" key="1">
    <source>
        <dbReference type="ARBA" id="ARBA00010936"/>
    </source>
</evidence>
<feature type="active site" description="Proton donor/acceptor" evidence="7">
    <location>
        <position position="184"/>
    </location>
</feature>
<dbReference type="RefSeq" id="WP_056947224.1">
    <property type="nucleotide sequence ID" value="NZ_AZCV01000003.1"/>
</dbReference>
<dbReference type="GO" id="GO:0006018">
    <property type="term" value="P:2-deoxyribose 1-phosphate catabolic process"/>
    <property type="evidence" value="ECO:0007669"/>
    <property type="project" value="UniProtKB-UniRule"/>
</dbReference>
<keyword evidence="9" id="KW-1185">Reference proteome</keyword>
<evidence type="ECO:0000313" key="9">
    <source>
        <dbReference type="Proteomes" id="UP000050909"/>
    </source>
</evidence>
<dbReference type="SMART" id="SM01133">
    <property type="entry name" value="DeoC"/>
    <property type="match status" value="1"/>
</dbReference>
<organism evidence="8 9">
    <name type="scientific">Amylolactobacillus amylotrophicus DSM 20534</name>
    <dbReference type="NCBI Taxonomy" id="1423722"/>
    <lineage>
        <taxon>Bacteria</taxon>
        <taxon>Bacillati</taxon>
        <taxon>Bacillota</taxon>
        <taxon>Bacilli</taxon>
        <taxon>Lactobacillales</taxon>
        <taxon>Lactobacillaceae</taxon>
        <taxon>Amylolactobacillus</taxon>
    </lineage>
</organism>
<dbReference type="GO" id="GO:0004139">
    <property type="term" value="F:deoxyribose-phosphate aldolase activity"/>
    <property type="evidence" value="ECO:0007669"/>
    <property type="project" value="UniProtKB-UniRule"/>
</dbReference>
<dbReference type="HAMAP" id="MF_00114">
    <property type="entry name" value="DeoC_type1"/>
    <property type="match status" value="1"/>
</dbReference>
<name>A0A0R1GV06_9LACO</name>
<dbReference type="FunFam" id="3.20.20.70:FF:000044">
    <property type="entry name" value="Deoxyribose-phosphate aldolase"/>
    <property type="match status" value="1"/>
</dbReference>
<keyword evidence="4 7" id="KW-0704">Schiff base</keyword>
<comment type="subcellular location">
    <subcellularLocation>
        <location evidence="7">Cytoplasm</location>
    </subcellularLocation>
</comment>
<feature type="active site" description="Schiff-base intermediate with acetaldehyde" evidence="7">
    <location>
        <position position="155"/>
    </location>
</feature>
<dbReference type="Proteomes" id="UP000050909">
    <property type="component" value="Unassembled WGS sequence"/>
</dbReference>
<evidence type="ECO:0000256" key="2">
    <source>
        <dbReference type="ARBA" id="ARBA00022490"/>
    </source>
</evidence>
<dbReference type="UniPathway" id="UPA00002">
    <property type="reaction ID" value="UER00468"/>
</dbReference>
<dbReference type="PIRSF" id="PIRSF001357">
    <property type="entry name" value="DeoC"/>
    <property type="match status" value="1"/>
</dbReference>
<keyword evidence="3 7" id="KW-0456">Lyase</keyword>
<comment type="function">
    <text evidence="6 7">Catalyzes a reversible aldol reaction between acetaldehyde and D-glyceraldehyde 3-phosphate to generate 2-deoxy-D-ribose 5-phosphate.</text>
</comment>
<protein>
    <recommendedName>
        <fullName evidence="7">Deoxyribose-phosphate aldolase</fullName>
        <shortName evidence="7">DERA</shortName>
        <ecNumber evidence="7">4.1.2.4</ecNumber>
    </recommendedName>
    <alternativeName>
        <fullName evidence="7">2-deoxy-D-ribose 5-phosphate aldolase</fullName>
    </alternativeName>
    <alternativeName>
        <fullName evidence="7">Phosphodeoxyriboaldolase</fullName>
        <shortName evidence="7">Deoxyriboaldolase</shortName>
    </alternativeName>
</protein>
<dbReference type="CDD" id="cd00959">
    <property type="entry name" value="DeoC"/>
    <property type="match status" value="1"/>
</dbReference>
<evidence type="ECO:0000256" key="6">
    <source>
        <dbReference type="ARBA" id="ARBA00056337"/>
    </source>
</evidence>
<dbReference type="AlphaFoldDB" id="A0A0R1GV06"/>
<dbReference type="PATRIC" id="fig|1423722.3.peg.1104"/>
<dbReference type="GO" id="GO:0005737">
    <property type="term" value="C:cytoplasm"/>
    <property type="evidence" value="ECO:0007669"/>
    <property type="project" value="UniProtKB-SubCell"/>
</dbReference>
<reference evidence="8 9" key="1">
    <citation type="journal article" date="2015" name="Genome Announc.">
        <title>Expanding the biotechnology potential of lactobacilli through comparative genomics of 213 strains and associated genera.</title>
        <authorList>
            <person name="Sun Z."/>
            <person name="Harris H.M."/>
            <person name="McCann A."/>
            <person name="Guo C."/>
            <person name="Argimon S."/>
            <person name="Zhang W."/>
            <person name="Yang X."/>
            <person name="Jeffery I.B."/>
            <person name="Cooney J.C."/>
            <person name="Kagawa T.F."/>
            <person name="Liu W."/>
            <person name="Song Y."/>
            <person name="Salvetti E."/>
            <person name="Wrobel A."/>
            <person name="Rasinkangas P."/>
            <person name="Parkhill J."/>
            <person name="Rea M.C."/>
            <person name="O'Sullivan O."/>
            <person name="Ritari J."/>
            <person name="Douillard F.P."/>
            <person name="Paul Ross R."/>
            <person name="Yang R."/>
            <person name="Briner A.E."/>
            <person name="Felis G.E."/>
            <person name="de Vos W.M."/>
            <person name="Barrangou R."/>
            <person name="Klaenhammer T.R."/>
            <person name="Caufield P.W."/>
            <person name="Cui Y."/>
            <person name="Zhang H."/>
            <person name="O'Toole P.W."/>
        </authorList>
    </citation>
    <scope>NUCLEOTIDE SEQUENCE [LARGE SCALE GENOMIC DNA]</scope>
    <source>
        <strain evidence="8 9">DSM 20534</strain>
    </source>
</reference>
<dbReference type="GO" id="GO:0016052">
    <property type="term" value="P:carbohydrate catabolic process"/>
    <property type="evidence" value="ECO:0007669"/>
    <property type="project" value="TreeGrafter"/>
</dbReference>
<dbReference type="PANTHER" id="PTHR10889">
    <property type="entry name" value="DEOXYRIBOSE-PHOSPHATE ALDOLASE"/>
    <property type="match status" value="1"/>
</dbReference>
<evidence type="ECO:0000256" key="5">
    <source>
        <dbReference type="ARBA" id="ARBA00048791"/>
    </source>
</evidence>
<dbReference type="InterPro" id="IPR011343">
    <property type="entry name" value="DeoC"/>
</dbReference>
<dbReference type="InterPro" id="IPR028581">
    <property type="entry name" value="DeoC_typeI"/>
</dbReference>
<comment type="pathway">
    <text evidence="7">Carbohydrate degradation; 2-deoxy-D-ribose 1-phosphate degradation; D-glyceraldehyde 3-phosphate and acetaldehyde from 2-deoxy-alpha-D-ribose 1-phosphate: step 2/2.</text>
</comment>
<dbReference type="EMBL" id="AZCV01000003">
    <property type="protein sequence ID" value="KRK37752.1"/>
    <property type="molecule type" value="Genomic_DNA"/>
</dbReference>
<sequence>MDKPLAKYIDHTILKPEATKDEVMQVINEAKQYGFASVCVNPYWVELAATELKETDVNVCTVVGFPLGATSTFAKVSETSEALKDGAVEIDMVQNIGTLLSGDEQTVREDIKAVALATHAGNAILKVILENAFLTDEQIKRACELAVEAGADFVKTSTGFAKSGAKAADVRLMRETVGDKLGVKAAGGIHTKAEALAMIEAGASRIGASASIAIVTE</sequence>
<evidence type="ECO:0000256" key="4">
    <source>
        <dbReference type="ARBA" id="ARBA00023270"/>
    </source>
</evidence>
<accession>A0A0R1GV06</accession>
<dbReference type="InterPro" id="IPR002915">
    <property type="entry name" value="DeoC/FbaB/LacD_aldolase"/>
</dbReference>
<comment type="similarity">
    <text evidence="1 7">Belongs to the DeoC/FbaB aldolase family. DeoC type 1 subfamily.</text>
</comment>
<gene>
    <name evidence="7" type="primary">deoC</name>
    <name evidence="8" type="ORF">FC62_GL001082</name>
</gene>
<feature type="active site" description="Proton donor/acceptor" evidence="7">
    <location>
        <position position="91"/>
    </location>
</feature>
<dbReference type="PANTHER" id="PTHR10889:SF1">
    <property type="entry name" value="DEOXYRIBOSE-PHOSPHATE ALDOLASE"/>
    <property type="match status" value="1"/>
</dbReference>
<dbReference type="EC" id="4.1.2.4" evidence="7"/>
<dbReference type="SUPFAM" id="SSF51569">
    <property type="entry name" value="Aldolase"/>
    <property type="match status" value="1"/>
</dbReference>